<dbReference type="EMBL" id="JAVIIP010000001">
    <property type="protein sequence ID" value="MDX8536002.1"/>
    <property type="molecule type" value="Genomic_DNA"/>
</dbReference>
<dbReference type="PROSITE" id="PS00636">
    <property type="entry name" value="DNAJ_1"/>
    <property type="match status" value="1"/>
</dbReference>
<dbReference type="RefSeq" id="WP_320256252.1">
    <property type="nucleotide sequence ID" value="NZ_JAVIIO010000022.1"/>
</dbReference>
<dbReference type="Pfam" id="PF00226">
    <property type="entry name" value="DnaJ"/>
    <property type="match status" value="1"/>
</dbReference>
<dbReference type="Gene3D" id="1.10.287.110">
    <property type="entry name" value="DnaJ domain"/>
    <property type="match status" value="1"/>
</dbReference>
<accession>A0ABU5AFF0</accession>
<dbReference type="PANTHER" id="PTHR43096">
    <property type="entry name" value="DNAJ HOMOLOG 1, MITOCHONDRIAL-RELATED"/>
    <property type="match status" value="1"/>
</dbReference>
<feature type="domain" description="J" evidence="2">
    <location>
        <begin position="5"/>
        <end position="68"/>
    </location>
</feature>
<dbReference type="PROSITE" id="PS50076">
    <property type="entry name" value="DNAJ_2"/>
    <property type="match status" value="1"/>
</dbReference>
<protein>
    <submittedName>
        <fullName evidence="3">J domain-containing protein</fullName>
    </submittedName>
</protein>
<keyword evidence="1" id="KW-0143">Chaperone</keyword>
<keyword evidence="4" id="KW-1185">Reference proteome</keyword>
<proteinExistence type="predicted"/>
<evidence type="ECO:0000313" key="3">
    <source>
        <dbReference type="EMBL" id="MDX8536002.1"/>
    </source>
</evidence>
<dbReference type="PANTHER" id="PTHR43096:SF52">
    <property type="entry name" value="DNAJ HOMOLOG 1, MITOCHONDRIAL-RELATED"/>
    <property type="match status" value="1"/>
</dbReference>
<dbReference type="InterPro" id="IPR036869">
    <property type="entry name" value="J_dom_sf"/>
</dbReference>
<dbReference type="SMART" id="SM00271">
    <property type="entry name" value="DnaJ"/>
    <property type="match status" value="1"/>
</dbReference>
<evidence type="ECO:0000313" key="4">
    <source>
        <dbReference type="Proteomes" id="UP001276564"/>
    </source>
</evidence>
<dbReference type="SUPFAM" id="SSF46565">
    <property type="entry name" value="Chaperone J-domain"/>
    <property type="match status" value="1"/>
</dbReference>
<gene>
    <name evidence="3" type="ORF">RFM23_00015</name>
</gene>
<evidence type="ECO:0000259" key="2">
    <source>
        <dbReference type="PROSITE" id="PS50076"/>
    </source>
</evidence>
<reference evidence="3 4" key="1">
    <citation type="submission" date="2023-08" db="EMBL/GenBank/DDBJ databases">
        <title>Implementing the SeqCode for naming new Mesorhizobium species isolated from Vachellia karroo root nodules.</title>
        <authorList>
            <person name="Van Lill M."/>
        </authorList>
    </citation>
    <scope>NUCLEOTIDE SEQUENCE [LARGE SCALE GENOMIC DNA]</scope>
    <source>
        <strain evidence="3 4">VK4B</strain>
    </source>
</reference>
<organism evidence="3 4">
    <name type="scientific">Mesorhizobium abyssinicae</name>
    <dbReference type="NCBI Taxonomy" id="1209958"/>
    <lineage>
        <taxon>Bacteria</taxon>
        <taxon>Pseudomonadati</taxon>
        <taxon>Pseudomonadota</taxon>
        <taxon>Alphaproteobacteria</taxon>
        <taxon>Hyphomicrobiales</taxon>
        <taxon>Phyllobacteriaceae</taxon>
        <taxon>Mesorhizobium</taxon>
    </lineage>
</organism>
<name>A0ABU5AFF0_9HYPH</name>
<dbReference type="InterPro" id="IPR018253">
    <property type="entry name" value="DnaJ_domain_CS"/>
</dbReference>
<dbReference type="CDD" id="cd06257">
    <property type="entry name" value="DnaJ"/>
    <property type="match status" value="1"/>
</dbReference>
<evidence type="ECO:0000256" key="1">
    <source>
        <dbReference type="ARBA" id="ARBA00023186"/>
    </source>
</evidence>
<dbReference type="Proteomes" id="UP001276564">
    <property type="component" value="Unassembled WGS sequence"/>
</dbReference>
<sequence>MTFIDYYELLELSPKASSETIERIFRYFAKRYHPDNRETGDERRFSDLVEAHNMLKDPVSRAQYDICHGEYLGHTRELAQEASDPRVVEKDTIVQARLLSVLCAKRRQDVNNPGIGDEELERLSGCAREHLEFHLWYLKAKGLIGRTENGTFAVTVEGIDRANATHSSEATTATRLLNHSHVQ</sequence>
<dbReference type="InterPro" id="IPR001623">
    <property type="entry name" value="DnaJ_domain"/>
</dbReference>
<comment type="caution">
    <text evidence="3">The sequence shown here is derived from an EMBL/GenBank/DDBJ whole genome shotgun (WGS) entry which is preliminary data.</text>
</comment>